<dbReference type="EMBL" id="CP042435">
    <property type="protein sequence ID" value="QEC65934.1"/>
    <property type="molecule type" value="Genomic_DNA"/>
</dbReference>
<evidence type="ECO:0000259" key="1">
    <source>
        <dbReference type="Pfam" id="PF00072"/>
    </source>
</evidence>
<accession>A0A5B8V3I2</accession>
<dbReference type="Pfam" id="PF00072">
    <property type="entry name" value="Response_reg"/>
    <property type="match status" value="1"/>
</dbReference>
<evidence type="ECO:0000313" key="3">
    <source>
        <dbReference type="Proteomes" id="UP000321533"/>
    </source>
</evidence>
<dbReference type="RefSeq" id="WP_147187734.1">
    <property type="nucleotide sequence ID" value="NZ_CP042435.1"/>
</dbReference>
<dbReference type="GO" id="GO:0000160">
    <property type="term" value="P:phosphorelay signal transduction system"/>
    <property type="evidence" value="ECO:0007669"/>
    <property type="project" value="InterPro"/>
</dbReference>
<evidence type="ECO:0000313" key="2">
    <source>
        <dbReference type="EMBL" id="QEC65934.1"/>
    </source>
</evidence>
<sequence length="127" mass="14076">MHILIISDNDSDLNWVNAPLTATGLSVNIIYAYTMKEATTLMGSVKFDLLLYDLAFSEKKMSDNFKELAGIGMKIPLIVLTEIMGDPAAKEAIQCGASYHIVKDRVKISAMAESFRSILQQQTPNYN</sequence>
<feature type="domain" description="Response regulatory" evidence="1">
    <location>
        <begin position="3"/>
        <end position="104"/>
    </location>
</feature>
<dbReference type="SUPFAM" id="SSF52172">
    <property type="entry name" value="CheY-like"/>
    <property type="match status" value="1"/>
</dbReference>
<organism evidence="2 3">
    <name type="scientific">Panacibacter ginsenosidivorans</name>
    <dbReference type="NCBI Taxonomy" id="1813871"/>
    <lineage>
        <taxon>Bacteria</taxon>
        <taxon>Pseudomonadati</taxon>
        <taxon>Bacteroidota</taxon>
        <taxon>Chitinophagia</taxon>
        <taxon>Chitinophagales</taxon>
        <taxon>Chitinophagaceae</taxon>
        <taxon>Panacibacter</taxon>
    </lineage>
</organism>
<name>A0A5B8V3I2_9BACT</name>
<dbReference type="KEGG" id="pgin:FRZ67_00930"/>
<dbReference type="AlphaFoldDB" id="A0A5B8V3I2"/>
<dbReference type="Gene3D" id="3.40.50.2300">
    <property type="match status" value="1"/>
</dbReference>
<reference evidence="2 3" key="1">
    <citation type="journal article" date="2016" name="Int. J. Syst. Evol. Microbiol.">
        <title>Panacibacter ginsenosidivorans gen. nov., sp. nov., with ginsenoside converting activity isolated from soil of a ginseng field.</title>
        <authorList>
            <person name="Siddiqi M.Z."/>
            <person name="Muhammad Shafi S."/>
            <person name="Choi K.D."/>
            <person name="Im W.T."/>
        </authorList>
    </citation>
    <scope>NUCLEOTIDE SEQUENCE [LARGE SCALE GENOMIC DNA]</scope>
    <source>
        <strain evidence="2 3">Gsoil1550</strain>
    </source>
</reference>
<dbReference type="Proteomes" id="UP000321533">
    <property type="component" value="Chromosome"/>
</dbReference>
<keyword evidence="3" id="KW-1185">Reference proteome</keyword>
<proteinExistence type="predicted"/>
<dbReference type="InterPro" id="IPR011006">
    <property type="entry name" value="CheY-like_superfamily"/>
</dbReference>
<dbReference type="InterPro" id="IPR001789">
    <property type="entry name" value="Sig_transdc_resp-reg_receiver"/>
</dbReference>
<gene>
    <name evidence="2" type="ORF">FRZ67_00930</name>
</gene>
<protein>
    <submittedName>
        <fullName evidence="2">Response regulator</fullName>
    </submittedName>
</protein>